<evidence type="ECO:0000256" key="2">
    <source>
        <dbReference type="ARBA" id="ARBA00012438"/>
    </source>
</evidence>
<evidence type="ECO:0000256" key="1">
    <source>
        <dbReference type="ARBA" id="ARBA00000085"/>
    </source>
</evidence>
<proteinExistence type="predicted"/>
<evidence type="ECO:0000313" key="13">
    <source>
        <dbReference type="Proteomes" id="UP001595868"/>
    </source>
</evidence>
<comment type="caution">
    <text evidence="12">The sequence shown here is derived from an EMBL/GenBank/DDBJ whole genome shotgun (WGS) entry which is preliminary data.</text>
</comment>
<name>A0ABV8KI67_9ACTN</name>
<evidence type="ECO:0000256" key="5">
    <source>
        <dbReference type="ARBA" id="ARBA00022741"/>
    </source>
</evidence>
<gene>
    <name evidence="12" type="ORF">ACFOX0_07455</name>
</gene>
<keyword evidence="5" id="KW-0547">Nucleotide-binding</keyword>
<dbReference type="Gene3D" id="1.20.5.1930">
    <property type="match status" value="1"/>
</dbReference>
<keyword evidence="8" id="KW-0902">Two-component regulatory system</keyword>
<evidence type="ECO:0000259" key="11">
    <source>
        <dbReference type="Pfam" id="PF07730"/>
    </source>
</evidence>
<dbReference type="CDD" id="cd16917">
    <property type="entry name" value="HATPase_UhpB-NarQ-NarX-like"/>
    <property type="match status" value="1"/>
</dbReference>
<evidence type="ECO:0000313" key="12">
    <source>
        <dbReference type="EMBL" id="MFC4105769.1"/>
    </source>
</evidence>
<dbReference type="InterPro" id="IPR050482">
    <property type="entry name" value="Sensor_HK_TwoCompSys"/>
</dbReference>
<dbReference type="Gene3D" id="3.30.565.10">
    <property type="entry name" value="Histidine kinase-like ATPase, C-terminal domain"/>
    <property type="match status" value="1"/>
</dbReference>
<evidence type="ECO:0000256" key="6">
    <source>
        <dbReference type="ARBA" id="ARBA00022777"/>
    </source>
</evidence>
<keyword evidence="9" id="KW-0812">Transmembrane</keyword>
<dbReference type="PANTHER" id="PTHR24421:SF10">
    <property type="entry name" value="NITRATE_NITRITE SENSOR PROTEIN NARQ"/>
    <property type="match status" value="1"/>
</dbReference>
<dbReference type="EMBL" id="JBHSBN010000003">
    <property type="protein sequence ID" value="MFC4105769.1"/>
    <property type="molecule type" value="Genomic_DNA"/>
</dbReference>
<organism evidence="12 13">
    <name type="scientific">Micromonospora zhanjiangensis</name>
    <dbReference type="NCBI Taxonomy" id="1522057"/>
    <lineage>
        <taxon>Bacteria</taxon>
        <taxon>Bacillati</taxon>
        <taxon>Actinomycetota</taxon>
        <taxon>Actinomycetes</taxon>
        <taxon>Micromonosporales</taxon>
        <taxon>Micromonosporaceae</taxon>
        <taxon>Micromonospora</taxon>
    </lineage>
</organism>
<dbReference type="GO" id="GO:0016301">
    <property type="term" value="F:kinase activity"/>
    <property type="evidence" value="ECO:0007669"/>
    <property type="project" value="UniProtKB-KW"/>
</dbReference>
<dbReference type="SUPFAM" id="SSF55874">
    <property type="entry name" value="ATPase domain of HSP90 chaperone/DNA topoisomerase II/histidine kinase"/>
    <property type="match status" value="1"/>
</dbReference>
<feature type="domain" description="Signal transduction histidine kinase subgroup 3 dimerisation and phosphoacceptor" evidence="11">
    <location>
        <begin position="83"/>
        <end position="150"/>
    </location>
</feature>
<evidence type="ECO:0000256" key="8">
    <source>
        <dbReference type="ARBA" id="ARBA00023012"/>
    </source>
</evidence>
<keyword evidence="13" id="KW-1185">Reference proteome</keyword>
<keyword evidence="6 12" id="KW-0418">Kinase</keyword>
<keyword evidence="9" id="KW-0472">Membrane</keyword>
<evidence type="ECO:0000256" key="7">
    <source>
        <dbReference type="ARBA" id="ARBA00022840"/>
    </source>
</evidence>
<dbReference type="Pfam" id="PF07730">
    <property type="entry name" value="HisKA_3"/>
    <property type="match status" value="1"/>
</dbReference>
<accession>A0ABV8KI67</accession>
<dbReference type="Pfam" id="PF02518">
    <property type="entry name" value="HATPase_c"/>
    <property type="match status" value="1"/>
</dbReference>
<keyword evidence="9" id="KW-1133">Transmembrane helix</keyword>
<evidence type="ECO:0000256" key="4">
    <source>
        <dbReference type="ARBA" id="ARBA00022679"/>
    </source>
</evidence>
<dbReference type="InterPro" id="IPR011712">
    <property type="entry name" value="Sig_transdc_His_kin_sub3_dim/P"/>
</dbReference>
<feature type="transmembrane region" description="Helical" evidence="9">
    <location>
        <begin position="12"/>
        <end position="31"/>
    </location>
</feature>
<comment type="catalytic activity">
    <reaction evidence="1">
        <text>ATP + protein L-histidine = ADP + protein N-phospho-L-histidine.</text>
        <dbReference type="EC" id="2.7.13.3"/>
    </reaction>
</comment>
<dbReference type="InterPro" id="IPR036890">
    <property type="entry name" value="HATPase_C_sf"/>
</dbReference>
<dbReference type="EC" id="2.7.13.3" evidence="2"/>
<keyword evidence="7" id="KW-0067">ATP-binding</keyword>
<feature type="transmembrane region" description="Helical" evidence="9">
    <location>
        <begin position="37"/>
        <end position="57"/>
    </location>
</feature>
<dbReference type="InterPro" id="IPR003594">
    <property type="entry name" value="HATPase_dom"/>
</dbReference>
<evidence type="ECO:0000256" key="3">
    <source>
        <dbReference type="ARBA" id="ARBA00022553"/>
    </source>
</evidence>
<sequence length="286" mass="29585">MDSTDRPAWRSRVWPGAGALLVVLVLLLLTVGGTGPAATVVPLLLAAGAGAVLIWALSRTRRHRREYEHRLTAWAGERAAHAERLRVARELHDLVSHGLGLVTVRAAAAGRMPGPDGDRERADALADIERVARETTTELRRMLAVLRTPGDDPLPLLPAATLADLPAIVAAAAGAGLSATLDVADLGVVSPGGQLAVCAVVREGLGNAARHAGPTRVRVTVRRDGAALVVGVQDDGPRDGWTSRPGAGHGLTGLRERVTALGGTLLAGPAGPGFRLTARLPDGPAR</sequence>
<dbReference type="RefSeq" id="WP_377542989.1">
    <property type="nucleotide sequence ID" value="NZ_JBHSBN010000003.1"/>
</dbReference>
<evidence type="ECO:0000256" key="9">
    <source>
        <dbReference type="SAM" id="Phobius"/>
    </source>
</evidence>
<protein>
    <recommendedName>
        <fullName evidence="2">histidine kinase</fullName>
        <ecNumber evidence="2">2.7.13.3</ecNumber>
    </recommendedName>
</protein>
<evidence type="ECO:0000259" key="10">
    <source>
        <dbReference type="Pfam" id="PF02518"/>
    </source>
</evidence>
<reference evidence="13" key="1">
    <citation type="journal article" date="2019" name="Int. J. Syst. Evol. Microbiol.">
        <title>The Global Catalogue of Microorganisms (GCM) 10K type strain sequencing project: providing services to taxonomists for standard genome sequencing and annotation.</title>
        <authorList>
            <consortium name="The Broad Institute Genomics Platform"/>
            <consortium name="The Broad Institute Genome Sequencing Center for Infectious Disease"/>
            <person name="Wu L."/>
            <person name="Ma J."/>
        </authorList>
    </citation>
    <scope>NUCLEOTIDE SEQUENCE [LARGE SCALE GENOMIC DNA]</scope>
    <source>
        <strain evidence="13">2902at01</strain>
    </source>
</reference>
<keyword evidence="4" id="KW-0808">Transferase</keyword>
<dbReference type="Proteomes" id="UP001595868">
    <property type="component" value="Unassembled WGS sequence"/>
</dbReference>
<keyword evidence="3" id="KW-0597">Phosphoprotein</keyword>
<dbReference type="PANTHER" id="PTHR24421">
    <property type="entry name" value="NITRATE/NITRITE SENSOR PROTEIN NARX-RELATED"/>
    <property type="match status" value="1"/>
</dbReference>
<feature type="domain" description="Histidine kinase/HSP90-like ATPase" evidence="10">
    <location>
        <begin position="196"/>
        <end position="282"/>
    </location>
</feature>